<evidence type="ECO:0000259" key="1">
    <source>
        <dbReference type="Pfam" id="PF01370"/>
    </source>
</evidence>
<accession>A0A4V2VK97</accession>
<dbReference type="Pfam" id="PF01370">
    <property type="entry name" value="Epimerase"/>
    <property type="match status" value="1"/>
</dbReference>
<comment type="caution">
    <text evidence="2">The sequence shown here is derived from an EMBL/GenBank/DDBJ whole genome shotgun (WGS) entry which is preliminary data.</text>
</comment>
<proteinExistence type="predicted"/>
<protein>
    <submittedName>
        <fullName evidence="2">Nucleoside-diphosphate-sugar epimerase</fullName>
    </submittedName>
</protein>
<dbReference type="PANTHER" id="PTHR43245:SF13">
    <property type="entry name" value="UDP-D-APIOSE_UDP-D-XYLOSE SYNTHASE 2"/>
    <property type="match status" value="1"/>
</dbReference>
<dbReference type="InterPro" id="IPR036291">
    <property type="entry name" value="NAD(P)-bd_dom_sf"/>
</dbReference>
<keyword evidence="3" id="KW-1185">Reference proteome</keyword>
<dbReference type="Proteomes" id="UP000295773">
    <property type="component" value="Unassembled WGS sequence"/>
</dbReference>
<gene>
    <name evidence="2" type="ORF">EDD61_11153</name>
</gene>
<sequence>MKKILITGSNGFIGRQLCAALAKEYEIFGINRTQSAQLDEQHGFICELSDFTSIHTIFNRIQPDIVIHLAALVHKNHADTSKANYDFINYECACNIFDECIQRNCKLIFSSTIEVYGNHQQTLVKESTVCSPKSYYAIAKYKAEEYLRTHSDQLTYAILRFAPVYGEAFTLNIDKRILLKPIPLAYYFKNGEYQFHFCSVNNIITFVTFLIEKDTYGNTIYNLSDKKAVSAKELITFYKAQGWCKYHIRMPYLLCEAMILFLGVFYKVMKKKDVFLSIRNFEKLFSSTIYSNQKADTLCPLPGSIEDIVKGRKS</sequence>
<dbReference type="InterPro" id="IPR001509">
    <property type="entry name" value="Epimerase_deHydtase"/>
</dbReference>
<name>A0A4V2VK97_9FIRM</name>
<dbReference type="Gene3D" id="3.40.50.720">
    <property type="entry name" value="NAD(P)-binding Rossmann-like Domain"/>
    <property type="match status" value="1"/>
</dbReference>
<dbReference type="AlphaFoldDB" id="A0A4V2VK97"/>
<dbReference type="EMBL" id="SMBP01000011">
    <property type="protein sequence ID" value="TCU59125.1"/>
    <property type="molecule type" value="Genomic_DNA"/>
</dbReference>
<evidence type="ECO:0000313" key="3">
    <source>
        <dbReference type="Proteomes" id="UP000295773"/>
    </source>
</evidence>
<dbReference type="PANTHER" id="PTHR43245">
    <property type="entry name" value="BIFUNCTIONAL POLYMYXIN RESISTANCE PROTEIN ARNA"/>
    <property type="match status" value="1"/>
</dbReference>
<dbReference type="SUPFAM" id="SSF51735">
    <property type="entry name" value="NAD(P)-binding Rossmann-fold domains"/>
    <property type="match status" value="1"/>
</dbReference>
<dbReference type="RefSeq" id="WP_120173387.1">
    <property type="nucleotide sequence ID" value="NZ_JANKBG010000011.1"/>
</dbReference>
<organism evidence="2 3">
    <name type="scientific">Longicatena caecimuris</name>
    <dbReference type="NCBI Taxonomy" id="1796635"/>
    <lineage>
        <taxon>Bacteria</taxon>
        <taxon>Bacillati</taxon>
        <taxon>Bacillota</taxon>
        <taxon>Erysipelotrichia</taxon>
        <taxon>Erysipelotrichales</taxon>
        <taxon>Erysipelotrichaceae</taxon>
        <taxon>Longicatena</taxon>
    </lineage>
</organism>
<feature type="domain" description="NAD-dependent epimerase/dehydratase" evidence="1">
    <location>
        <begin position="4"/>
        <end position="223"/>
    </location>
</feature>
<reference evidence="2 3" key="1">
    <citation type="submission" date="2019-03" db="EMBL/GenBank/DDBJ databases">
        <title>Genomic Encyclopedia of Type Strains, Phase IV (KMG-IV): sequencing the most valuable type-strain genomes for metagenomic binning, comparative biology and taxonomic classification.</title>
        <authorList>
            <person name="Goeker M."/>
        </authorList>
    </citation>
    <scope>NUCLEOTIDE SEQUENCE [LARGE SCALE GENOMIC DNA]</scope>
    <source>
        <strain evidence="2 3">DSM 29481</strain>
    </source>
</reference>
<dbReference type="InterPro" id="IPR050177">
    <property type="entry name" value="Lipid_A_modif_metabolic_enz"/>
</dbReference>
<evidence type="ECO:0000313" key="2">
    <source>
        <dbReference type="EMBL" id="TCU59125.1"/>
    </source>
</evidence>